<dbReference type="EMBL" id="CAJVRL010000052">
    <property type="protein sequence ID" value="CAG8953684.1"/>
    <property type="molecule type" value="Genomic_DNA"/>
</dbReference>
<dbReference type="InterPro" id="IPR001810">
    <property type="entry name" value="F-box_dom"/>
</dbReference>
<name>A0A9N9KTL9_9HELO</name>
<dbReference type="AlphaFoldDB" id="A0A9N9KTL9"/>
<gene>
    <name evidence="2" type="ORF">HYFRA_00006573</name>
</gene>
<protein>
    <recommendedName>
        <fullName evidence="1">F-box domain-containing protein</fullName>
    </recommendedName>
</protein>
<dbReference type="OrthoDB" id="3257981at2759"/>
<comment type="caution">
    <text evidence="2">The sequence shown here is derived from an EMBL/GenBank/DDBJ whole genome shotgun (WGS) entry which is preliminary data.</text>
</comment>
<organism evidence="2 3">
    <name type="scientific">Hymenoscyphus fraxineus</name>
    <dbReference type="NCBI Taxonomy" id="746836"/>
    <lineage>
        <taxon>Eukaryota</taxon>
        <taxon>Fungi</taxon>
        <taxon>Dikarya</taxon>
        <taxon>Ascomycota</taxon>
        <taxon>Pezizomycotina</taxon>
        <taxon>Leotiomycetes</taxon>
        <taxon>Helotiales</taxon>
        <taxon>Helotiaceae</taxon>
        <taxon>Hymenoscyphus</taxon>
    </lineage>
</organism>
<keyword evidence="3" id="KW-1185">Reference proteome</keyword>
<sequence>MDIFNPRVLRPTLLRPAKTPIFHPVPFRLDYAMDGKTIESTAAILRFPTEILSQIVKEIEDADLKSLALANSDCRQLARSRQFQTIILSGGKATWALLEILRQEHVDRTNGRHGYTLGACVRTMVFNINGRMTHQSQHIRMNQAVSSAFRQHEATFRAIGHRMLDKYNELLGPILTGGYALPHLDVIHWVADTTSAVGGLFHDRLSPLILGSNARHLKISLATIPMTKGVIWPLRSLCLHPYHSRARPENVSSESILPACAATLETLFWTSYPEPANPSELTFPRLRELEFLEHGGNHLPLDALLLAPLVVLSLRGANRAIGEILAKRGCISTLRTFVYCDRYAPTEVLLPFLRENSHITHLSLPKNAPDTDWGQILPVLGDFFARLKTLRFGFPESRVPISALQAISKITSLEKLCLYGKSTHELLQFTPRWFIDHDAMRTHFCKLRHLRKLYYINDTYRPIHTDFDPVDESTFDYYDSRWPGIDLITSLQIEELSYCDVLWEQQHYERMQEQANLYGEVMLHLKFLYIGHYSMVSKRVGDEVVFEAKIRHREKISEDSLLEEFGWKGRKQFWG</sequence>
<reference evidence="2" key="1">
    <citation type="submission" date="2021-07" db="EMBL/GenBank/DDBJ databases">
        <authorList>
            <person name="Durling M."/>
        </authorList>
    </citation>
    <scope>NUCLEOTIDE SEQUENCE</scope>
</reference>
<dbReference type="PROSITE" id="PS50181">
    <property type="entry name" value="FBOX"/>
    <property type="match status" value="1"/>
</dbReference>
<accession>A0A9N9KTL9</accession>
<evidence type="ECO:0000259" key="1">
    <source>
        <dbReference type="PROSITE" id="PS50181"/>
    </source>
</evidence>
<dbReference type="SUPFAM" id="SSF52047">
    <property type="entry name" value="RNI-like"/>
    <property type="match status" value="1"/>
</dbReference>
<proteinExistence type="predicted"/>
<evidence type="ECO:0000313" key="3">
    <source>
        <dbReference type="Proteomes" id="UP000696280"/>
    </source>
</evidence>
<dbReference type="Proteomes" id="UP000696280">
    <property type="component" value="Unassembled WGS sequence"/>
</dbReference>
<evidence type="ECO:0000313" key="2">
    <source>
        <dbReference type="EMBL" id="CAG8953684.1"/>
    </source>
</evidence>
<feature type="domain" description="F-box" evidence="1">
    <location>
        <begin position="41"/>
        <end position="86"/>
    </location>
</feature>